<protein>
    <recommendedName>
        <fullName evidence="4">Secreted protein</fullName>
    </recommendedName>
</protein>
<organism evidence="2 3">
    <name type="scientific">Mycobacterium mantenii</name>
    <dbReference type="NCBI Taxonomy" id="560555"/>
    <lineage>
        <taxon>Bacteria</taxon>
        <taxon>Bacillati</taxon>
        <taxon>Actinomycetota</taxon>
        <taxon>Actinomycetes</taxon>
        <taxon>Mycobacteriales</taxon>
        <taxon>Mycobacteriaceae</taxon>
        <taxon>Mycobacterium</taxon>
        <taxon>Mycobacterium avium complex (MAC)</taxon>
    </lineage>
</organism>
<gene>
    <name evidence="2" type="ORF">MMAN_21880</name>
</gene>
<keyword evidence="3" id="KW-1185">Reference proteome</keyword>
<evidence type="ECO:0000313" key="2">
    <source>
        <dbReference type="EMBL" id="BBY38054.1"/>
    </source>
</evidence>
<reference evidence="2 3" key="1">
    <citation type="journal article" date="2019" name="Emerg. Microbes Infect.">
        <title>Comprehensive subspecies identification of 175 nontuberculous mycobacteria species based on 7547 genomic profiles.</title>
        <authorList>
            <person name="Matsumoto Y."/>
            <person name="Kinjo T."/>
            <person name="Motooka D."/>
            <person name="Nabeya D."/>
            <person name="Jung N."/>
            <person name="Uechi K."/>
            <person name="Horii T."/>
            <person name="Iida T."/>
            <person name="Fujita J."/>
            <person name="Nakamura S."/>
        </authorList>
    </citation>
    <scope>NUCLEOTIDE SEQUENCE [LARGE SCALE GENOMIC DNA]</scope>
    <source>
        <strain evidence="2 3">JCM 18113</strain>
    </source>
</reference>
<sequence>MEDQRVRNRIGSWRWSATAASAMGLIFGIVTPAHADPPADAPVNPFPDMAHIESWYNQLEPDRFFIPDHPGVWFLTPSGLNCGIWDRGGFGCAGDIPGAPPGDNHIAWFNGNRAVHHGWTAAIQFPAGQAAQTLPPRSYVTYNSTTCAITPDSNTYCTHGEFKFLITPSGTWFKAWNDRLSYVCNAYQSCPPG</sequence>
<proteinExistence type="predicted"/>
<dbReference type="RefSeq" id="WP_142275650.1">
    <property type="nucleotide sequence ID" value="NZ_MVHW01000024.1"/>
</dbReference>
<feature type="signal peptide" evidence="1">
    <location>
        <begin position="1"/>
        <end position="35"/>
    </location>
</feature>
<accession>A0ABM7JR86</accession>
<dbReference type="Proteomes" id="UP000465812">
    <property type="component" value="Chromosome"/>
</dbReference>
<dbReference type="EMBL" id="AP022590">
    <property type="protein sequence ID" value="BBY38054.1"/>
    <property type="molecule type" value="Genomic_DNA"/>
</dbReference>
<evidence type="ECO:0000256" key="1">
    <source>
        <dbReference type="SAM" id="SignalP"/>
    </source>
</evidence>
<evidence type="ECO:0000313" key="3">
    <source>
        <dbReference type="Proteomes" id="UP000465812"/>
    </source>
</evidence>
<name>A0ABM7JR86_MYCNT</name>
<evidence type="ECO:0008006" key="4">
    <source>
        <dbReference type="Google" id="ProtNLM"/>
    </source>
</evidence>
<feature type="chain" id="PRO_5045431947" description="Secreted protein" evidence="1">
    <location>
        <begin position="36"/>
        <end position="193"/>
    </location>
</feature>
<keyword evidence="1" id="KW-0732">Signal</keyword>